<comment type="similarity">
    <text evidence="4">Belongs to the HIPP family.</text>
</comment>
<dbReference type="PANTHER" id="PTHR45868:SF93">
    <property type="entry name" value="OS12G0144600 PROTEIN"/>
    <property type="match status" value="1"/>
</dbReference>
<evidence type="ECO:0000256" key="5">
    <source>
        <dbReference type="SAM" id="MobiDB-lite"/>
    </source>
</evidence>
<accession>A0A7N0V303</accession>
<sequence length="309" mass="32794">MSPQQELLKIQTCVLKVSIHCQGCKRKVKKLLSKVEGVYAVEVDEERGRVTVSGTADPAALVKKLAKSGKRAELLELGKIQESKKNDLQLSTGSKLKIIQPGGDGRKVPKGMKEVKVVADQDGLEIGDNFSLLDGGGGEAEIEVEDVESAVKGKSKPKTGFRQGKPAKQNEGKSGRKASQQDGKKGRGGDGHVQNGKSKLSGGKAKSGTGGAGPHGVILGQGPAAAKIAQMGQMAQMPQEHMPYHDLQHNQHPMTAVMMNRPMMGGDGMYHHPMFYTRPDGPPLPPPPPAANPFAHIFSDENATGCSIM</sequence>
<dbReference type="AlphaFoldDB" id="A0A7N0V303"/>
<keyword evidence="3" id="KW-0636">Prenylation</keyword>
<dbReference type="FunFam" id="3.30.70.100:FF:000008">
    <property type="entry name" value="Copper transport protein ATOX1"/>
    <property type="match status" value="1"/>
</dbReference>
<keyword evidence="1" id="KW-0488">Methylation</keyword>
<dbReference type="SUPFAM" id="SSF55008">
    <property type="entry name" value="HMA, heavy metal-associated domain"/>
    <property type="match status" value="1"/>
</dbReference>
<dbReference type="InterPro" id="IPR006121">
    <property type="entry name" value="HMA_dom"/>
</dbReference>
<dbReference type="CDD" id="cd00371">
    <property type="entry name" value="HMA"/>
    <property type="match status" value="1"/>
</dbReference>
<keyword evidence="3" id="KW-0449">Lipoprotein</keyword>
<reference evidence="7" key="1">
    <citation type="submission" date="2021-01" db="UniProtKB">
        <authorList>
            <consortium name="EnsemblPlants"/>
        </authorList>
    </citation>
    <scope>IDENTIFICATION</scope>
</reference>
<dbReference type="Gene3D" id="3.30.70.100">
    <property type="match status" value="1"/>
</dbReference>
<dbReference type="PANTHER" id="PTHR45868">
    <property type="entry name" value="HEAVY METAL-ASSOCIATED ISOPRENYLATED PLANT PROTEIN 33-RELATED"/>
    <property type="match status" value="1"/>
</dbReference>
<dbReference type="Gramene" id="Kaladp0098s0131.1.v1.1">
    <property type="protein sequence ID" value="Kaladp0098s0131.1.v1.1"/>
    <property type="gene ID" value="Kaladp0098s0131.v1.1"/>
</dbReference>
<proteinExistence type="inferred from homology"/>
<dbReference type="EnsemblPlants" id="Kaladp0098s0131.1.v1.1">
    <property type="protein sequence ID" value="Kaladp0098s0131.1.v1.1"/>
    <property type="gene ID" value="Kaladp0098s0131.v1.1"/>
</dbReference>
<evidence type="ECO:0000256" key="4">
    <source>
        <dbReference type="ARBA" id="ARBA00024045"/>
    </source>
</evidence>
<dbReference type="InterPro" id="IPR036163">
    <property type="entry name" value="HMA_dom_sf"/>
</dbReference>
<dbReference type="Proteomes" id="UP000594263">
    <property type="component" value="Unplaced"/>
</dbReference>
<keyword evidence="8" id="KW-1185">Reference proteome</keyword>
<dbReference type="PROSITE" id="PS50846">
    <property type="entry name" value="HMA_2"/>
    <property type="match status" value="1"/>
</dbReference>
<dbReference type="Pfam" id="PF00403">
    <property type="entry name" value="HMA"/>
    <property type="match status" value="1"/>
</dbReference>
<name>A0A7N0V303_KALFE</name>
<evidence type="ECO:0000256" key="3">
    <source>
        <dbReference type="ARBA" id="ARBA00023289"/>
    </source>
</evidence>
<dbReference type="OMA" id="GHELYAQ"/>
<evidence type="ECO:0000256" key="2">
    <source>
        <dbReference type="ARBA" id="ARBA00022723"/>
    </source>
</evidence>
<feature type="region of interest" description="Disordered" evidence="5">
    <location>
        <begin position="146"/>
        <end position="219"/>
    </location>
</feature>
<keyword evidence="2" id="KW-0479">Metal-binding</keyword>
<evidence type="ECO:0000259" key="6">
    <source>
        <dbReference type="PROSITE" id="PS50846"/>
    </source>
</evidence>
<dbReference type="GO" id="GO:0046872">
    <property type="term" value="F:metal ion binding"/>
    <property type="evidence" value="ECO:0007669"/>
    <property type="project" value="UniProtKB-KW"/>
</dbReference>
<evidence type="ECO:0000313" key="7">
    <source>
        <dbReference type="EnsemblPlants" id="Kaladp0098s0131.1.v1.1"/>
    </source>
</evidence>
<feature type="domain" description="HMA" evidence="6">
    <location>
        <begin position="10"/>
        <end position="73"/>
    </location>
</feature>
<evidence type="ECO:0000256" key="1">
    <source>
        <dbReference type="ARBA" id="ARBA00022481"/>
    </source>
</evidence>
<organism evidence="7 8">
    <name type="scientific">Kalanchoe fedtschenkoi</name>
    <name type="common">Lavender scallops</name>
    <name type="synonym">South American air plant</name>
    <dbReference type="NCBI Taxonomy" id="63787"/>
    <lineage>
        <taxon>Eukaryota</taxon>
        <taxon>Viridiplantae</taxon>
        <taxon>Streptophyta</taxon>
        <taxon>Embryophyta</taxon>
        <taxon>Tracheophyta</taxon>
        <taxon>Spermatophyta</taxon>
        <taxon>Magnoliopsida</taxon>
        <taxon>eudicotyledons</taxon>
        <taxon>Gunneridae</taxon>
        <taxon>Pentapetalae</taxon>
        <taxon>Saxifragales</taxon>
        <taxon>Crassulaceae</taxon>
        <taxon>Kalanchoe</taxon>
    </lineage>
</organism>
<feature type="compositionally biased region" description="Low complexity" evidence="5">
    <location>
        <begin position="196"/>
        <end position="207"/>
    </location>
</feature>
<protein>
    <recommendedName>
        <fullName evidence="6">HMA domain-containing protein</fullName>
    </recommendedName>
</protein>
<evidence type="ECO:0000313" key="8">
    <source>
        <dbReference type="Proteomes" id="UP000594263"/>
    </source>
</evidence>